<feature type="transmembrane region" description="Helical" evidence="6">
    <location>
        <begin position="113"/>
        <end position="132"/>
    </location>
</feature>
<evidence type="ECO:0000256" key="1">
    <source>
        <dbReference type="ARBA" id="ARBA00004141"/>
    </source>
</evidence>
<gene>
    <name evidence="7" type="ORF">ETAA8_35070</name>
</gene>
<evidence type="ECO:0000256" key="6">
    <source>
        <dbReference type="SAM" id="Phobius"/>
    </source>
</evidence>
<dbReference type="Pfam" id="PF01040">
    <property type="entry name" value="UbiA"/>
    <property type="match status" value="1"/>
</dbReference>
<proteinExistence type="predicted"/>
<feature type="transmembrane region" description="Helical" evidence="6">
    <location>
        <begin position="32"/>
        <end position="55"/>
    </location>
</feature>
<dbReference type="PANTHER" id="PTHR42723">
    <property type="entry name" value="CHLOROPHYLL SYNTHASE"/>
    <property type="match status" value="1"/>
</dbReference>
<feature type="transmembrane region" description="Helical" evidence="6">
    <location>
        <begin position="76"/>
        <end position="101"/>
    </location>
</feature>
<keyword evidence="7" id="KW-0808">Transferase</keyword>
<dbReference type="Proteomes" id="UP000315017">
    <property type="component" value="Chromosome"/>
</dbReference>
<evidence type="ECO:0000313" key="7">
    <source>
        <dbReference type="EMBL" id="QDU28407.1"/>
    </source>
</evidence>
<keyword evidence="5 6" id="KW-0472">Membrane</keyword>
<dbReference type="CDD" id="cd13964">
    <property type="entry name" value="PT_UbiA_1"/>
    <property type="match status" value="1"/>
</dbReference>
<organism evidence="7 8">
    <name type="scientific">Anatilimnocola aggregata</name>
    <dbReference type="NCBI Taxonomy" id="2528021"/>
    <lineage>
        <taxon>Bacteria</taxon>
        <taxon>Pseudomonadati</taxon>
        <taxon>Planctomycetota</taxon>
        <taxon>Planctomycetia</taxon>
        <taxon>Pirellulales</taxon>
        <taxon>Pirellulaceae</taxon>
        <taxon>Anatilimnocola</taxon>
    </lineage>
</organism>
<comment type="subcellular location">
    <subcellularLocation>
        <location evidence="1">Membrane</location>
        <topology evidence="1">Multi-pass membrane protein</topology>
    </subcellularLocation>
</comment>
<keyword evidence="3 6" id="KW-0812">Transmembrane</keyword>
<dbReference type="InterPro" id="IPR050475">
    <property type="entry name" value="Prenyltransferase_related"/>
</dbReference>
<evidence type="ECO:0000256" key="3">
    <source>
        <dbReference type="ARBA" id="ARBA00022692"/>
    </source>
</evidence>
<feature type="transmembrane region" description="Helical" evidence="6">
    <location>
        <begin position="175"/>
        <end position="199"/>
    </location>
</feature>
<evidence type="ECO:0000256" key="2">
    <source>
        <dbReference type="ARBA" id="ARBA00022475"/>
    </source>
</evidence>
<keyword evidence="2" id="KW-1003">Cell membrane</keyword>
<protein>
    <submittedName>
        <fullName evidence="7">Prenyltransferase</fullName>
    </submittedName>
</protein>
<evidence type="ECO:0000256" key="4">
    <source>
        <dbReference type="ARBA" id="ARBA00022989"/>
    </source>
</evidence>
<keyword evidence="8" id="KW-1185">Reference proteome</keyword>
<dbReference type="AlphaFoldDB" id="A0A517YDX9"/>
<dbReference type="GO" id="GO:0016765">
    <property type="term" value="F:transferase activity, transferring alkyl or aryl (other than methyl) groups"/>
    <property type="evidence" value="ECO:0007669"/>
    <property type="project" value="InterPro"/>
</dbReference>
<feature type="transmembrane region" description="Helical" evidence="6">
    <location>
        <begin position="271"/>
        <end position="290"/>
    </location>
</feature>
<reference evidence="7 8" key="1">
    <citation type="submission" date="2019-02" db="EMBL/GenBank/DDBJ databases">
        <title>Deep-cultivation of Planctomycetes and their phenomic and genomic characterization uncovers novel biology.</title>
        <authorList>
            <person name="Wiegand S."/>
            <person name="Jogler M."/>
            <person name="Boedeker C."/>
            <person name="Pinto D."/>
            <person name="Vollmers J."/>
            <person name="Rivas-Marin E."/>
            <person name="Kohn T."/>
            <person name="Peeters S.H."/>
            <person name="Heuer A."/>
            <person name="Rast P."/>
            <person name="Oberbeckmann S."/>
            <person name="Bunk B."/>
            <person name="Jeske O."/>
            <person name="Meyerdierks A."/>
            <person name="Storesund J.E."/>
            <person name="Kallscheuer N."/>
            <person name="Luecker S."/>
            <person name="Lage O.M."/>
            <person name="Pohl T."/>
            <person name="Merkel B.J."/>
            <person name="Hornburger P."/>
            <person name="Mueller R.-W."/>
            <person name="Bruemmer F."/>
            <person name="Labrenz M."/>
            <person name="Spormann A.M."/>
            <person name="Op den Camp H."/>
            <person name="Overmann J."/>
            <person name="Amann R."/>
            <person name="Jetten M.S.M."/>
            <person name="Mascher T."/>
            <person name="Medema M.H."/>
            <person name="Devos D.P."/>
            <person name="Kaster A.-K."/>
            <person name="Ovreas L."/>
            <person name="Rohde M."/>
            <person name="Galperin M.Y."/>
            <person name="Jogler C."/>
        </authorList>
    </citation>
    <scope>NUCLEOTIDE SEQUENCE [LARGE SCALE GENOMIC DNA]</scope>
    <source>
        <strain evidence="7 8">ETA_A8</strain>
    </source>
</reference>
<sequence length="317" mass="33967">MLRLMRLPNVFTAIADVLMGFVFARHSFSPGGALLCLVAASGLLYTAGMILNDVFDLEVDRQERPQRPLPSGQIPVAQARVLGFLMLLMGVGFGWLAGYLYQDDRLMPFAFPWRSGVIATLLAIAVLSYDGIVKKTLLGPLNMGLCRSLNVLLGMSLAGASRADEVVYLGGYSLLGYTAAQLVVAAGMGIYVLGITIYAKFEAEQSNTWKLLLGVLVMTSGVVLLGLVALLTKLTIQPNYVYWVLLGLLTVTILRRTISAAFDGSPKLVQGAVKHAILSIIMLDAALCLASGPPPYAIIVVSLLAPAMLLGKWVYST</sequence>
<dbReference type="InterPro" id="IPR000537">
    <property type="entry name" value="UbiA_prenyltransferase"/>
</dbReference>
<dbReference type="GO" id="GO:0016020">
    <property type="term" value="C:membrane"/>
    <property type="evidence" value="ECO:0007669"/>
    <property type="project" value="UniProtKB-SubCell"/>
</dbReference>
<accession>A0A517YDX9</accession>
<feature type="transmembrane region" description="Helical" evidence="6">
    <location>
        <begin position="296"/>
        <end position="315"/>
    </location>
</feature>
<evidence type="ECO:0000313" key="8">
    <source>
        <dbReference type="Proteomes" id="UP000315017"/>
    </source>
</evidence>
<evidence type="ECO:0000256" key="5">
    <source>
        <dbReference type="ARBA" id="ARBA00023136"/>
    </source>
</evidence>
<keyword evidence="4 6" id="KW-1133">Transmembrane helix</keyword>
<dbReference type="Gene3D" id="1.10.357.140">
    <property type="entry name" value="UbiA prenyltransferase"/>
    <property type="match status" value="1"/>
</dbReference>
<dbReference type="KEGG" id="aagg:ETAA8_35070"/>
<dbReference type="PANTHER" id="PTHR42723:SF1">
    <property type="entry name" value="CHLOROPHYLL SYNTHASE, CHLOROPLASTIC"/>
    <property type="match status" value="1"/>
</dbReference>
<feature type="transmembrane region" description="Helical" evidence="6">
    <location>
        <begin position="240"/>
        <end position="259"/>
    </location>
</feature>
<feature type="transmembrane region" description="Helical" evidence="6">
    <location>
        <begin position="211"/>
        <end position="234"/>
    </location>
</feature>
<dbReference type="EMBL" id="CP036274">
    <property type="protein sequence ID" value="QDU28407.1"/>
    <property type="molecule type" value="Genomic_DNA"/>
</dbReference>
<name>A0A517YDX9_9BACT</name>
<dbReference type="InterPro" id="IPR044878">
    <property type="entry name" value="UbiA_sf"/>
</dbReference>